<dbReference type="InterPro" id="IPR007296">
    <property type="entry name" value="DUF403"/>
</dbReference>
<gene>
    <name evidence="3" type="ORF">FHP25_32260</name>
</gene>
<feature type="domain" description="Circularly permuted ATP-grasp type 2" evidence="2">
    <location>
        <begin position="82"/>
        <end position="456"/>
    </location>
</feature>
<dbReference type="InterPro" id="IPR051680">
    <property type="entry name" value="ATP-dep_Glu-Cys_Ligase-2"/>
</dbReference>
<dbReference type="PANTHER" id="PTHR34595">
    <property type="entry name" value="BLR5612 PROTEIN"/>
    <property type="match status" value="1"/>
</dbReference>
<dbReference type="Pfam" id="PF14403">
    <property type="entry name" value="CP_ATPgrasp_2"/>
    <property type="match status" value="1"/>
</dbReference>
<evidence type="ECO:0000313" key="3">
    <source>
        <dbReference type="EMBL" id="TXL70904.1"/>
    </source>
</evidence>
<feature type="domain" description="DUF403" evidence="1">
    <location>
        <begin position="505"/>
        <end position="820"/>
    </location>
</feature>
<dbReference type="RefSeq" id="WP_147851129.1">
    <property type="nucleotide sequence ID" value="NZ_VDUZ01000051.1"/>
</dbReference>
<dbReference type="Pfam" id="PF04168">
    <property type="entry name" value="Alpha-E"/>
    <property type="match status" value="1"/>
</dbReference>
<evidence type="ECO:0000313" key="4">
    <source>
        <dbReference type="Proteomes" id="UP000321638"/>
    </source>
</evidence>
<evidence type="ECO:0000259" key="2">
    <source>
        <dbReference type="Pfam" id="PF14403"/>
    </source>
</evidence>
<evidence type="ECO:0000259" key="1">
    <source>
        <dbReference type="Pfam" id="PF04168"/>
    </source>
</evidence>
<dbReference type="Gene3D" id="3.40.50.11290">
    <property type="match status" value="1"/>
</dbReference>
<dbReference type="OrthoDB" id="9804079at2"/>
<sequence length="834" mass="90285">MKALRIPEASPGKAAYDELVTGQGTIRYHWQGLLSVVRSLPDGGFAGRVERARQQLIEGGATGAATPDGAAPVEAWALEGLPLIVSPSDWRVLEDGLAQRARLLDALLADVYGPQRLLAERVLPPALLQANPHFLRPCHSPGTPPPKRHLVTYAADVVHMPDGSWAVLADYTQAPAGAGYALHIRRTLARALPEAFRAVAVREIGPFYEQWRETLAELAPAGGGNPLVALLTAGPYAQTYVEQVFLARALGMTLVEGADLTVRTEGVALKTLEGLKHVDVLLRRLDSAYCDPLELRADSSLGVTGLLGAARCGSVSVANALGSGAIETPALAPFLPGLARRLLGEELQLPAVDVWWLGEKPALDHALAQFDSLIFRPAFDTAHKTHAVPAAGGSDPRALYDRVRARPADWVAQHRLAPSMAPAWTADGLRPEPLVLRLFAIARDDGYMVMPGGVARTPAADPLTQPGRLDGQLRDIWVLAEDDADVVIPSTARFQRLAIQRGVDLQSRIADNLFWLGRYTERLDNTARLIRAALSRLALGPMGPRDQAELRQLTRALADMGLISASEAMAPPDSVLLIQTLTRFTGDGRPIAEILRAIKRLAASTRDRLSADMIATLDALLGAVTRRLAQARGDVDRLLAALGDLIRFVATFAGLSQENVTRGSGWRFLDIGRRLERAYFTCRGVLSPFTQTPMVWESAMRLALELCDSTITYRTRYLGALEPAPTLDLVLLDDSNPRAVAFQLHAIHHHLDELGRATGSAVAFPATQHVGALHDAVMLFARDERAWRHEGLALAQLRHALDRLENGLGQLSDELTRHYFSLVPAAHALGQPTA</sequence>
<keyword evidence="4" id="KW-1185">Reference proteome</keyword>
<reference evidence="3 4" key="1">
    <citation type="submission" date="2019-06" db="EMBL/GenBank/DDBJ databases">
        <title>New taxonomy in bacterial strain CC-CFT640, isolated from vineyard.</title>
        <authorList>
            <person name="Lin S.-Y."/>
            <person name="Tsai C.-F."/>
            <person name="Young C.-C."/>
        </authorList>
    </citation>
    <scope>NUCLEOTIDE SEQUENCE [LARGE SCALE GENOMIC DNA]</scope>
    <source>
        <strain evidence="3 4">CC-CFT640</strain>
    </source>
</reference>
<proteinExistence type="predicted"/>
<organism evidence="3 4">
    <name type="scientific">Vineibacter terrae</name>
    <dbReference type="NCBI Taxonomy" id="2586908"/>
    <lineage>
        <taxon>Bacteria</taxon>
        <taxon>Pseudomonadati</taxon>
        <taxon>Pseudomonadota</taxon>
        <taxon>Alphaproteobacteria</taxon>
        <taxon>Hyphomicrobiales</taxon>
        <taxon>Vineibacter</taxon>
    </lineage>
</organism>
<accession>A0A5C8PAU9</accession>
<dbReference type="PANTHER" id="PTHR34595:SF2">
    <property type="entry name" value="BLR2978 PROTEIN"/>
    <property type="match status" value="1"/>
</dbReference>
<comment type="caution">
    <text evidence="3">The sequence shown here is derived from an EMBL/GenBank/DDBJ whole genome shotgun (WGS) entry which is preliminary data.</text>
</comment>
<dbReference type="Proteomes" id="UP000321638">
    <property type="component" value="Unassembled WGS sequence"/>
</dbReference>
<protein>
    <submittedName>
        <fullName evidence="3">Uncharacterized protein</fullName>
    </submittedName>
</protein>
<dbReference type="EMBL" id="VDUZ01000051">
    <property type="protein sequence ID" value="TXL70904.1"/>
    <property type="molecule type" value="Genomic_DNA"/>
</dbReference>
<dbReference type="InterPro" id="IPR025841">
    <property type="entry name" value="CP_ATPgrasp_2"/>
</dbReference>
<name>A0A5C8PAU9_9HYPH</name>
<dbReference type="AlphaFoldDB" id="A0A5C8PAU9"/>
<dbReference type="SUPFAM" id="SSF56059">
    <property type="entry name" value="Glutathione synthetase ATP-binding domain-like"/>
    <property type="match status" value="1"/>
</dbReference>